<dbReference type="SUPFAM" id="SSF54001">
    <property type="entry name" value="Cysteine proteinases"/>
    <property type="match status" value="1"/>
</dbReference>
<evidence type="ECO:0000259" key="4">
    <source>
        <dbReference type="PROSITE" id="PS50600"/>
    </source>
</evidence>
<dbReference type="Proteomes" id="UP000204092">
    <property type="component" value="Segment"/>
</dbReference>
<dbReference type="GeneID" id="6804917"/>
<accession>B5LWN3</accession>
<organism evidence="5 6">
    <name type="scientific">Feldmannia species virus</name>
    <dbReference type="NCBI Taxonomy" id="39420"/>
    <lineage>
        <taxon>Viruses</taxon>
        <taxon>Varidnaviria</taxon>
        <taxon>Bamfordvirae</taxon>
        <taxon>Nucleocytoviricota</taxon>
        <taxon>Megaviricetes</taxon>
        <taxon>Algavirales</taxon>
        <taxon>Phycodnaviridae</taxon>
        <taxon>Phaeovirus</taxon>
        <taxon>Phaeovirus feldmanniae</taxon>
    </lineage>
</organism>
<protein>
    <submittedName>
        <fullName evidence="5">Putative ubiquitin-like putative cysteine protease</fullName>
    </submittedName>
</protein>
<dbReference type="GO" id="GO:0016929">
    <property type="term" value="F:deSUMOylase activity"/>
    <property type="evidence" value="ECO:0007669"/>
    <property type="project" value="TreeGrafter"/>
</dbReference>
<evidence type="ECO:0000313" key="6">
    <source>
        <dbReference type="Proteomes" id="UP000204092"/>
    </source>
</evidence>
<dbReference type="InterPro" id="IPR038765">
    <property type="entry name" value="Papain-like_cys_pep_sf"/>
</dbReference>
<feature type="domain" description="Ubiquitin-like protease family profile" evidence="4">
    <location>
        <begin position="123"/>
        <end position="275"/>
    </location>
</feature>
<proteinExistence type="predicted"/>
<dbReference type="RefSeq" id="YP_002154766.1">
    <property type="nucleotide sequence ID" value="NC_011183.1"/>
</dbReference>
<keyword evidence="6" id="KW-1185">Reference proteome</keyword>
<dbReference type="GO" id="GO:0006508">
    <property type="term" value="P:proteolysis"/>
    <property type="evidence" value="ECO:0007669"/>
    <property type="project" value="UniProtKB-KW"/>
</dbReference>
<keyword evidence="1 5" id="KW-0645">Protease</keyword>
<dbReference type="PROSITE" id="PS50600">
    <property type="entry name" value="ULP_PROTEASE"/>
    <property type="match status" value="1"/>
</dbReference>
<reference evidence="5 6" key="1">
    <citation type="journal article" date="2009" name="Virology">
        <title>Genomic analysis of the smallest giant virus--Feldmannia sp. virus 158.</title>
        <authorList>
            <person name="Schroeder D.C."/>
            <person name="Park Y."/>
            <person name="Yoon H.M."/>
            <person name="Lee Y.S."/>
            <person name="Kang S.W."/>
            <person name="Meints R.H."/>
            <person name="Ivey R.G."/>
            <person name="Choi T.J."/>
        </authorList>
    </citation>
    <scope>NUCLEOTIDE SEQUENCE [LARGE SCALE GENOMIC DNA]</scope>
    <source>
        <strain evidence="5">FsV-158</strain>
    </source>
</reference>
<dbReference type="InterPro" id="IPR003653">
    <property type="entry name" value="Peptidase_C48_C"/>
</dbReference>
<sequence length="305" mass="35275">MVKHCDIPRCYLTKKEDKCLSPNPWILHLIQMSGQGFTRKEISQKYRARKEIVKRRTAHLSPSEAKKLANKNMCADIHAGRVRPTNSQLFFIEKPVPPRWTLRSIRPFIFEHDTNLRKRKCKIKFTQGDINRFHPGRWYNDNIIDSYMALLGGSSNPASRKKAYFFNTMFYPLLTHGGSISGYTRGIPITRKDRIFIPVNVHNNHWILVVVDAESKRIQHYNSMASVSEVVLENIKNWASKTYKSGDWVAEDKTSPMQKNGSDCGVFVCVNAALLSNKRKLSYTQNHMSAYRQRIAWSIQRGKLS</sequence>
<keyword evidence="2" id="KW-0378">Hydrolase</keyword>
<dbReference type="PANTHER" id="PTHR12606:SF141">
    <property type="entry name" value="GH15225P-RELATED"/>
    <property type="match status" value="1"/>
</dbReference>
<dbReference type="Pfam" id="PF02902">
    <property type="entry name" value="Peptidase_C48"/>
    <property type="match status" value="1"/>
</dbReference>
<dbReference type="PANTHER" id="PTHR12606">
    <property type="entry name" value="SENTRIN/SUMO-SPECIFIC PROTEASE"/>
    <property type="match status" value="1"/>
</dbReference>
<evidence type="ECO:0000313" key="5">
    <source>
        <dbReference type="EMBL" id="ACH46896.1"/>
    </source>
</evidence>
<name>B5LWN3_9PHYC</name>
<evidence type="ECO:0000256" key="2">
    <source>
        <dbReference type="ARBA" id="ARBA00022801"/>
    </source>
</evidence>
<evidence type="ECO:0000256" key="1">
    <source>
        <dbReference type="ARBA" id="ARBA00022670"/>
    </source>
</evidence>
<dbReference type="Gene3D" id="3.40.395.10">
    <property type="entry name" value="Adenoviral Proteinase, Chain A"/>
    <property type="match status" value="1"/>
</dbReference>
<dbReference type="GO" id="GO:0016926">
    <property type="term" value="P:protein desumoylation"/>
    <property type="evidence" value="ECO:0007669"/>
    <property type="project" value="TreeGrafter"/>
</dbReference>
<dbReference type="EMBL" id="EU916176">
    <property type="protein sequence ID" value="ACH46896.1"/>
    <property type="molecule type" value="Genomic_DNA"/>
</dbReference>
<dbReference type="KEGG" id="vg:6804917"/>
<keyword evidence="3" id="KW-0788">Thiol protease</keyword>
<evidence type="ECO:0000256" key="3">
    <source>
        <dbReference type="ARBA" id="ARBA00022807"/>
    </source>
</evidence>